<dbReference type="Proteomes" id="UP001200557">
    <property type="component" value="Unassembled WGS sequence"/>
</dbReference>
<gene>
    <name evidence="5" type="ORF">L0664_07635</name>
</gene>
<dbReference type="CDD" id="cd01948">
    <property type="entry name" value="EAL"/>
    <property type="match status" value="1"/>
</dbReference>
<dbReference type="NCBIfam" id="TIGR00254">
    <property type="entry name" value="GGDEF"/>
    <property type="match status" value="1"/>
</dbReference>
<dbReference type="PROSITE" id="PS50883">
    <property type="entry name" value="EAL"/>
    <property type="match status" value="1"/>
</dbReference>
<feature type="transmembrane region" description="Helical" evidence="1">
    <location>
        <begin position="47"/>
        <end position="70"/>
    </location>
</feature>
<evidence type="ECO:0000259" key="2">
    <source>
        <dbReference type="PROSITE" id="PS50883"/>
    </source>
</evidence>
<dbReference type="PROSITE" id="PS50924">
    <property type="entry name" value="MHYT"/>
    <property type="match status" value="1"/>
</dbReference>
<dbReference type="Gene3D" id="3.30.70.270">
    <property type="match status" value="1"/>
</dbReference>
<keyword evidence="1" id="KW-0812">Transmembrane</keyword>
<dbReference type="InterPro" id="IPR005330">
    <property type="entry name" value="MHYT_dom"/>
</dbReference>
<dbReference type="InterPro" id="IPR000160">
    <property type="entry name" value="GGDEF_dom"/>
</dbReference>
<reference evidence="5 6" key="1">
    <citation type="submission" date="2022-01" db="EMBL/GenBank/DDBJ databases">
        <title>Octadecabacter sp. nov., isolated from a marine alga.</title>
        <authorList>
            <person name="Jin M.S."/>
            <person name="Kim H.M."/>
            <person name="Han D.M."/>
            <person name="Jung J.J."/>
            <person name="Jeon C.O."/>
        </authorList>
    </citation>
    <scope>NUCLEOTIDE SEQUENCE [LARGE SCALE GENOMIC DNA]</scope>
    <source>
        <strain evidence="5 6">G9-8</strain>
    </source>
</reference>
<evidence type="ECO:0000313" key="5">
    <source>
        <dbReference type="EMBL" id="MCF2870932.1"/>
    </source>
</evidence>
<keyword evidence="6" id="KW-1185">Reference proteome</keyword>
<dbReference type="Pfam" id="PF03707">
    <property type="entry name" value="MHYT"/>
    <property type="match status" value="2"/>
</dbReference>
<dbReference type="InterPro" id="IPR035919">
    <property type="entry name" value="EAL_sf"/>
</dbReference>
<dbReference type="PANTHER" id="PTHR44757">
    <property type="entry name" value="DIGUANYLATE CYCLASE DGCP"/>
    <property type="match status" value="1"/>
</dbReference>
<dbReference type="Pfam" id="PF00990">
    <property type="entry name" value="GGDEF"/>
    <property type="match status" value="1"/>
</dbReference>
<dbReference type="Pfam" id="PF00563">
    <property type="entry name" value="EAL"/>
    <property type="match status" value="1"/>
</dbReference>
<sequence length="684" mass="75059">MYRIIECLTQEHHRGLVLLAVAICVVGSMLSALLLRRMVHASGQRLWFLWALSSVIGGTTIWSTHFIAMVAFDPGIGHSYEFAMTTVSLGFAAIGLLASNATLTFKKLPWRAPIAGVLFGLTVSGMHYLGMAAYRLPGELIWEPARIVGSIIAGAILGAIAYHRFLHPVTRYCWMGGAIGMILAISAMHFAGMTSFTVFLDSSIPVPEKTLSDLEFGILVSSVTAVIFVVGFTSYSIEINLEKEARGQLYHAAMHDNLTGLPNRLHLSKTVETVNARLNRDATYKAAILSIDLDLFKSINDIHGHAVGDSVLCEIARRFSDVLEENEFLARVGGDEFVAIKHGFRRPKEVTAFANRLHARIVEPIELAQLRINQRASIGMASTVQDGRDLEALLMKSDQAMYRSKTQPNSHLCAFNAEIESKNHEKTVLVSDLRNAVNNNELELVYQLQNSVSTKEPVGFESLLRWNHPERGRISPSVFIPLAEESGLICEIGQWVLREACLTAAAWPSPYSIAVNVAPLQLLQPSFSEQVADALFAAGLSPARLELEVTEASMIDDQAHTLRVMHELKGMGVRVAMDDFGTGYSSLATLQAFPFDKIKIDRSFITNVHLDDQRAAIVRSTLLLGAALGIPVLAEGVENEQELAFLVAEKCNSVQGFYFGKPLSLKEVTDLVQEISTTLNSQIA</sequence>
<dbReference type="SUPFAM" id="SSF55073">
    <property type="entry name" value="Nucleotide cyclase"/>
    <property type="match status" value="1"/>
</dbReference>
<dbReference type="SMART" id="SM00267">
    <property type="entry name" value="GGDEF"/>
    <property type="match status" value="1"/>
</dbReference>
<feature type="transmembrane region" description="Helical" evidence="1">
    <location>
        <begin position="146"/>
        <end position="165"/>
    </location>
</feature>
<feature type="transmembrane region" description="Helical" evidence="1">
    <location>
        <begin position="82"/>
        <end position="103"/>
    </location>
</feature>
<feature type="domain" description="GGDEF" evidence="3">
    <location>
        <begin position="284"/>
        <end position="417"/>
    </location>
</feature>
<dbReference type="CDD" id="cd01949">
    <property type="entry name" value="GGDEF"/>
    <property type="match status" value="1"/>
</dbReference>
<dbReference type="EMBL" id="JAKGAQ010000002">
    <property type="protein sequence ID" value="MCF2870932.1"/>
    <property type="molecule type" value="Genomic_DNA"/>
</dbReference>
<feature type="transmembrane region" description="Helical" evidence="1">
    <location>
        <begin position="172"/>
        <end position="196"/>
    </location>
</feature>
<dbReference type="InterPro" id="IPR043128">
    <property type="entry name" value="Rev_trsase/Diguanyl_cyclase"/>
</dbReference>
<evidence type="ECO:0000259" key="3">
    <source>
        <dbReference type="PROSITE" id="PS50887"/>
    </source>
</evidence>
<dbReference type="InterPro" id="IPR001633">
    <property type="entry name" value="EAL_dom"/>
</dbReference>
<proteinExistence type="predicted"/>
<dbReference type="InterPro" id="IPR052155">
    <property type="entry name" value="Biofilm_reg_signaling"/>
</dbReference>
<evidence type="ECO:0000256" key="1">
    <source>
        <dbReference type="PROSITE-ProRule" id="PRU00244"/>
    </source>
</evidence>
<feature type="transmembrane region" description="Helical" evidence="1">
    <location>
        <begin position="16"/>
        <end position="35"/>
    </location>
</feature>
<dbReference type="SUPFAM" id="SSF141868">
    <property type="entry name" value="EAL domain-like"/>
    <property type="match status" value="1"/>
</dbReference>
<feature type="transmembrane region" description="Helical" evidence="1">
    <location>
        <begin position="115"/>
        <end position="134"/>
    </location>
</feature>
<accession>A0ABS9CV39</accession>
<evidence type="ECO:0000259" key="4">
    <source>
        <dbReference type="PROSITE" id="PS50924"/>
    </source>
</evidence>
<dbReference type="PROSITE" id="PS50887">
    <property type="entry name" value="GGDEF"/>
    <property type="match status" value="1"/>
</dbReference>
<dbReference type="SMART" id="SM00052">
    <property type="entry name" value="EAL"/>
    <property type="match status" value="1"/>
</dbReference>
<dbReference type="Gene3D" id="3.20.20.450">
    <property type="entry name" value="EAL domain"/>
    <property type="match status" value="1"/>
</dbReference>
<organism evidence="5 6">
    <name type="scientific">Octadecabacter dasysiphoniae</name>
    <dbReference type="NCBI Taxonomy" id="2909341"/>
    <lineage>
        <taxon>Bacteria</taxon>
        <taxon>Pseudomonadati</taxon>
        <taxon>Pseudomonadota</taxon>
        <taxon>Alphaproteobacteria</taxon>
        <taxon>Rhodobacterales</taxon>
        <taxon>Roseobacteraceae</taxon>
        <taxon>Octadecabacter</taxon>
    </lineage>
</organism>
<feature type="transmembrane region" description="Helical" evidence="1">
    <location>
        <begin position="216"/>
        <end position="237"/>
    </location>
</feature>
<keyword evidence="1" id="KW-0472">Membrane</keyword>
<name>A0ABS9CV39_9RHOB</name>
<evidence type="ECO:0000313" key="6">
    <source>
        <dbReference type="Proteomes" id="UP001200557"/>
    </source>
</evidence>
<dbReference type="PANTHER" id="PTHR44757:SF2">
    <property type="entry name" value="BIOFILM ARCHITECTURE MAINTENANCE PROTEIN MBAA"/>
    <property type="match status" value="1"/>
</dbReference>
<comment type="caution">
    <text evidence="5">The sequence shown here is derived from an EMBL/GenBank/DDBJ whole genome shotgun (WGS) entry which is preliminary data.</text>
</comment>
<feature type="domain" description="MHYT" evidence="4">
    <location>
        <begin position="12"/>
        <end position="199"/>
    </location>
</feature>
<protein>
    <submittedName>
        <fullName evidence="5">EAL domain-containing protein</fullName>
    </submittedName>
</protein>
<keyword evidence="1" id="KW-1133">Transmembrane helix</keyword>
<dbReference type="RefSeq" id="WP_235225059.1">
    <property type="nucleotide sequence ID" value="NZ_JAKGAQ010000002.1"/>
</dbReference>
<dbReference type="InterPro" id="IPR029787">
    <property type="entry name" value="Nucleotide_cyclase"/>
</dbReference>
<feature type="domain" description="EAL" evidence="2">
    <location>
        <begin position="426"/>
        <end position="676"/>
    </location>
</feature>